<name>G7Y3I5_CLOSI</name>
<keyword evidence="2" id="KW-1185">Reference proteome</keyword>
<dbReference type="AlphaFoldDB" id="G7Y3I5"/>
<accession>G7Y3I5</accession>
<reference evidence="1" key="1">
    <citation type="journal article" date="2011" name="Genome Biol.">
        <title>The draft genome of the carcinogenic human liver fluke Clonorchis sinensis.</title>
        <authorList>
            <person name="Wang X."/>
            <person name="Chen W."/>
            <person name="Huang Y."/>
            <person name="Sun J."/>
            <person name="Men J."/>
            <person name="Liu H."/>
            <person name="Luo F."/>
            <person name="Guo L."/>
            <person name="Lv X."/>
            <person name="Deng C."/>
            <person name="Zhou C."/>
            <person name="Fan Y."/>
            <person name="Li X."/>
            <person name="Huang L."/>
            <person name="Hu Y."/>
            <person name="Liang C."/>
            <person name="Hu X."/>
            <person name="Xu J."/>
            <person name="Yu X."/>
        </authorList>
    </citation>
    <scope>NUCLEOTIDE SEQUENCE [LARGE SCALE GENOMIC DNA]</scope>
    <source>
        <strain evidence="1">Henan</strain>
    </source>
</reference>
<organism evidence="1 2">
    <name type="scientific">Clonorchis sinensis</name>
    <name type="common">Chinese liver fluke</name>
    <dbReference type="NCBI Taxonomy" id="79923"/>
    <lineage>
        <taxon>Eukaryota</taxon>
        <taxon>Metazoa</taxon>
        <taxon>Spiralia</taxon>
        <taxon>Lophotrochozoa</taxon>
        <taxon>Platyhelminthes</taxon>
        <taxon>Trematoda</taxon>
        <taxon>Digenea</taxon>
        <taxon>Opisthorchiida</taxon>
        <taxon>Opisthorchiata</taxon>
        <taxon>Opisthorchiidae</taxon>
        <taxon>Clonorchis</taxon>
    </lineage>
</organism>
<dbReference type="InterPro" id="IPR013783">
    <property type="entry name" value="Ig-like_fold"/>
</dbReference>
<proteinExistence type="predicted"/>
<dbReference type="InterPro" id="IPR036116">
    <property type="entry name" value="FN3_sf"/>
</dbReference>
<reference key="2">
    <citation type="submission" date="2011-10" db="EMBL/GenBank/DDBJ databases">
        <title>The genome and transcriptome sequence of Clonorchis sinensis provide insights into the carcinogenic liver fluke.</title>
        <authorList>
            <person name="Wang X."/>
            <person name="Huang Y."/>
            <person name="Chen W."/>
            <person name="Liu H."/>
            <person name="Guo L."/>
            <person name="Chen Y."/>
            <person name="Luo F."/>
            <person name="Zhou W."/>
            <person name="Sun J."/>
            <person name="Mao Q."/>
            <person name="Liang P."/>
            <person name="Zhou C."/>
            <person name="Tian Y."/>
            <person name="Men J."/>
            <person name="Lv X."/>
            <person name="Huang L."/>
            <person name="Zhou J."/>
            <person name="Hu Y."/>
            <person name="Li R."/>
            <person name="Zhang F."/>
            <person name="Lei H."/>
            <person name="Li X."/>
            <person name="Hu X."/>
            <person name="Liang C."/>
            <person name="Xu J."/>
            <person name="Wu Z."/>
            <person name="Yu X."/>
        </authorList>
    </citation>
    <scope>NUCLEOTIDE SEQUENCE</scope>
    <source>
        <strain>Henan</strain>
    </source>
</reference>
<feature type="non-terminal residue" evidence="1">
    <location>
        <position position="648"/>
    </location>
</feature>
<evidence type="ECO:0000313" key="2">
    <source>
        <dbReference type="Proteomes" id="UP000008909"/>
    </source>
</evidence>
<dbReference type="Proteomes" id="UP000008909">
    <property type="component" value="Unassembled WGS sequence"/>
</dbReference>
<protein>
    <recommendedName>
        <fullName evidence="3">Fibronectin type-III domain-containing protein</fullName>
    </recommendedName>
</protein>
<evidence type="ECO:0000313" key="1">
    <source>
        <dbReference type="EMBL" id="GAA47522.1"/>
    </source>
</evidence>
<evidence type="ECO:0008006" key="3">
    <source>
        <dbReference type="Google" id="ProtNLM"/>
    </source>
</evidence>
<sequence>MPHNTCISQPTDFLEGTGAYSQCRKNQKRRKLVERVIVPKEKMTESKLLKLRESIVEIESAELMRNAKSPFEKCSARGVQILCYSAMTDKVISFQKNPKVFSRICTSPMALVKMHVSSWLKPTVAANCYSPCRQNSRQSIREERVQKCRSKFQVSDLSKNRPPLGVNKVSVRSSQLYWLSAILFSEDTTGHVAPHTIRKKLLHCIDVDKDSVEMQISLSVKTHLLQHTQSPMLIYHTTIPGYTFLMKNITFSPRVIVISDGLLRHHKSKVKLAMTHGRPVFLMLLAMPSLNKPLTTNVESCTSSHCSVTDEVNEPIVKIIVDKLEVLETLPDVHTKRFGQFQEFSNKNESRRMHDQFSAFSEKQCHYFIVRIAKEWCPLKTQNTISERPNPSSVQVDAFRKGPRLKNIMNKGSVQFKYLQKNSEVLLQMIHYRSDLPHSSEIRFFILGYAHVENLTRSDLSASGHVRISWIYNSDCPLTIGFRVLVYVGDEERATFHTSMNFVDIKVRNVCDTMTVVVSSYKQHKMIHVRKTFGFSSAHNGFSKFRQSCAAGFLIFSVPNEPTDFIFRGQDEGKWHISWQDSSQCPTPKYIVSVSNSMNESVFSRNVTQRKINIEGLDFCADWFVNVTAVNEAGASPTAIKHLAAVQM</sequence>
<dbReference type="Gene3D" id="2.60.40.10">
    <property type="entry name" value="Immunoglobulins"/>
    <property type="match status" value="1"/>
</dbReference>
<gene>
    <name evidence="1" type="ORF">CLF_100465</name>
</gene>
<dbReference type="EMBL" id="DF142842">
    <property type="protein sequence ID" value="GAA47522.1"/>
    <property type="molecule type" value="Genomic_DNA"/>
</dbReference>
<dbReference type="SUPFAM" id="SSF49265">
    <property type="entry name" value="Fibronectin type III"/>
    <property type="match status" value="1"/>
</dbReference>